<sequence>MRNHPNTAMIFCAGRGTRMKALTSDRPKPMIQVAGRPLVDHALAQIRSVEHRVANLHYLPDMLKEHLNSAGIETVFEEVLLETGGGLRNALPHLKADVVFTVNTDAVWKGPMAAEILAEAWDPENMDALLLTVPFGRTHGHLGQGDFDILPGGRLARGRGSVYTGVQILKTSALNNINETCFSLNLVWERLFQTGRIFGVEYPGHWCDVGHPEGVEIAERLLKDAN</sequence>
<evidence type="ECO:0000256" key="1">
    <source>
        <dbReference type="ARBA" id="ARBA00022679"/>
    </source>
</evidence>
<dbReference type="PANTHER" id="PTHR43584:SF8">
    <property type="entry name" value="N-ACETYLMURAMATE ALPHA-1-PHOSPHATE URIDYLYLTRANSFERASE"/>
    <property type="match status" value="1"/>
</dbReference>
<keyword evidence="1 5" id="KW-0808">Transferase</keyword>
<dbReference type="CDD" id="cd06422">
    <property type="entry name" value="NTP_transferase_like_1"/>
    <property type="match status" value="1"/>
</dbReference>
<evidence type="ECO:0000313" key="6">
    <source>
        <dbReference type="Proteomes" id="UP000241447"/>
    </source>
</evidence>
<evidence type="ECO:0000256" key="3">
    <source>
        <dbReference type="ARBA" id="ARBA00022842"/>
    </source>
</evidence>
<dbReference type="GO" id="GO:0016779">
    <property type="term" value="F:nucleotidyltransferase activity"/>
    <property type="evidence" value="ECO:0007669"/>
    <property type="project" value="UniProtKB-KW"/>
</dbReference>
<organism evidence="5 6">
    <name type="scientific">Celeribacter baekdonensis</name>
    <dbReference type="NCBI Taxonomy" id="875171"/>
    <lineage>
        <taxon>Bacteria</taxon>
        <taxon>Pseudomonadati</taxon>
        <taxon>Pseudomonadota</taxon>
        <taxon>Alphaproteobacteria</taxon>
        <taxon>Rhodobacterales</taxon>
        <taxon>Roseobacteraceae</taxon>
        <taxon>Celeribacter</taxon>
    </lineage>
</organism>
<dbReference type="Pfam" id="PF12804">
    <property type="entry name" value="NTP_transf_3"/>
    <property type="match status" value="1"/>
</dbReference>
<evidence type="ECO:0000313" key="5">
    <source>
        <dbReference type="EMBL" id="AVW92545.1"/>
    </source>
</evidence>
<keyword evidence="3" id="KW-0460">Magnesium</keyword>
<dbReference type="InterPro" id="IPR029044">
    <property type="entry name" value="Nucleotide-diphossugar_trans"/>
</dbReference>
<dbReference type="PANTHER" id="PTHR43584">
    <property type="entry name" value="NUCLEOTIDYL TRANSFERASE"/>
    <property type="match status" value="1"/>
</dbReference>
<reference evidence="5 6" key="1">
    <citation type="submission" date="2018-03" db="EMBL/GenBank/DDBJ databases">
        <title>The Complete Genome of Celeribacter baekdonensis strain LH4, a Thiosulfate-Oxidizing Alphaproteobacterium Isolated from Gulf of Mexico Continental Slope Sediments.</title>
        <authorList>
            <person name="Flood B.E."/>
            <person name="Bailey J.V."/>
            <person name="Leprich D."/>
        </authorList>
    </citation>
    <scope>NUCLEOTIDE SEQUENCE [LARGE SCALE GENOMIC DNA]</scope>
    <source>
        <strain evidence="5 6">LH4</strain>
    </source>
</reference>
<protein>
    <submittedName>
        <fullName evidence="5">Nucleotidyltransferase</fullName>
    </submittedName>
</protein>
<keyword evidence="2" id="KW-0548">Nucleotidyltransferase</keyword>
<proteinExistence type="predicted"/>
<dbReference type="SUPFAM" id="SSF53448">
    <property type="entry name" value="Nucleotide-diphospho-sugar transferases"/>
    <property type="match status" value="1"/>
</dbReference>
<dbReference type="RefSeq" id="WP_107721319.1">
    <property type="nucleotide sequence ID" value="NZ_CP028475.1"/>
</dbReference>
<accession>A0A2R4M5U0</accession>
<dbReference type="OrthoDB" id="9788272at2"/>
<dbReference type="AlphaFoldDB" id="A0A2R4M5U0"/>
<evidence type="ECO:0000256" key="2">
    <source>
        <dbReference type="ARBA" id="ARBA00022695"/>
    </source>
</evidence>
<dbReference type="Gene3D" id="3.90.550.10">
    <property type="entry name" value="Spore Coat Polysaccharide Biosynthesis Protein SpsA, Chain A"/>
    <property type="match status" value="1"/>
</dbReference>
<evidence type="ECO:0000259" key="4">
    <source>
        <dbReference type="Pfam" id="PF12804"/>
    </source>
</evidence>
<dbReference type="InterPro" id="IPR050065">
    <property type="entry name" value="GlmU-like"/>
</dbReference>
<dbReference type="KEGG" id="cbak:DA792_16810"/>
<dbReference type="EMBL" id="CP028475">
    <property type="protein sequence ID" value="AVW92545.1"/>
    <property type="molecule type" value="Genomic_DNA"/>
</dbReference>
<gene>
    <name evidence="5" type="ORF">DA792_16810</name>
</gene>
<dbReference type="InterPro" id="IPR025877">
    <property type="entry name" value="MobA-like_NTP_Trfase"/>
</dbReference>
<dbReference type="Proteomes" id="UP000241447">
    <property type="component" value="Chromosome"/>
</dbReference>
<feature type="domain" description="MobA-like NTP transferase" evidence="4">
    <location>
        <begin position="8"/>
        <end position="139"/>
    </location>
</feature>
<name>A0A2R4M5U0_9RHOB</name>